<reference evidence="5" key="1">
    <citation type="journal article" date="2023" name="Plant J.">
        <title>Genome sequences and population genomics provide insights into the demographic history, inbreeding, and mutation load of two 'living fossil' tree species of Dipteronia.</title>
        <authorList>
            <person name="Feng Y."/>
            <person name="Comes H.P."/>
            <person name="Chen J."/>
            <person name="Zhu S."/>
            <person name="Lu R."/>
            <person name="Zhang X."/>
            <person name="Li P."/>
            <person name="Qiu J."/>
            <person name="Olsen K.M."/>
            <person name="Qiu Y."/>
        </authorList>
    </citation>
    <scope>NUCLEOTIDE SEQUENCE</scope>
    <source>
        <strain evidence="5">KIB01</strain>
    </source>
</reference>
<dbReference type="EMBL" id="JANJYI010000007">
    <property type="protein sequence ID" value="KAK2643276.1"/>
    <property type="molecule type" value="Genomic_DNA"/>
</dbReference>
<feature type="coiled-coil region" evidence="3">
    <location>
        <begin position="228"/>
        <end position="311"/>
    </location>
</feature>
<evidence type="ECO:0000256" key="4">
    <source>
        <dbReference type="SAM" id="MobiDB-lite"/>
    </source>
</evidence>
<evidence type="ECO:0000256" key="2">
    <source>
        <dbReference type="ARBA" id="ARBA00023054"/>
    </source>
</evidence>
<comment type="caution">
    <text evidence="5">The sequence shown here is derived from an EMBL/GenBank/DDBJ whole genome shotgun (WGS) entry which is preliminary data.</text>
</comment>
<comment type="similarity">
    <text evidence="1">Belongs to the ICR family.</text>
</comment>
<sequence length="632" mass="70485">MYVPDFDFADSASQSGSSEGPQKVSPRPVRKLNTTALEIKSASPSKQTIRTTKDRSPKVVDRRSPRSPVAVSEKKRPSKISELEARVSQLQEDLKKANDQLSSSESWKKVAQQDAEDSKKQLSAMSSKLEESQKQLLELSTSEEARVIELQKISQEHDQAWQSELEDIQKKHSIDSAALAAAVNEIQQLKARLGMVDEPEDVQIKYAESADPELLRLKGKLVETLAFVENMKNQLRESKESESQAQALANETLMQLESAKRNVEALRADGTKAIEAYNSISSELDQSKAHINLLEGIVSKLEADLNNASRKSTQYCVGDNGTEQDIEEHQKTRESDQLQVELYSLKSEVGRLRFALEIAESKLHDGQIQSTVQIKSAYELVEQIKSESNLKEAELEAELRKTKCDIEELKANLMDKETELQGISEENEGLQLKLDKTISGQRQSELDNEVRKLKETVSDLKANLMDKETELQNISEENEMLKLDSNKRETGTTKVNNDVVADVESARAAEREALVKLGLAMEEADKSNRRATRVAEQLAAAQAANSEAESELRRLKVQSDQWRKAAEAAAAMLSAGNNGKVMERTGSLDSNYNSVTGKINSPYSEDMDDDLLKKKNGNVLKKIGVLWKKPQK</sequence>
<keyword evidence="2 3" id="KW-0175">Coiled coil</keyword>
<dbReference type="PANTHER" id="PTHR34224:SF18">
    <property type="entry name" value="INTERACTOR OF CONSTITUTIVE ACTIVE ROPS 3"/>
    <property type="match status" value="1"/>
</dbReference>
<feature type="compositionally biased region" description="Basic and acidic residues" evidence="4">
    <location>
        <begin position="72"/>
        <end position="85"/>
    </location>
</feature>
<feature type="compositionally biased region" description="Polar residues" evidence="4">
    <location>
        <begin position="11"/>
        <end position="20"/>
    </location>
</feature>
<proteinExistence type="inferred from homology"/>
<evidence type="ECO:0000256" key="3">
    <source>
        <dbReference type="SAM" id="Coils"/>
    </source>
</evidence>
<feature type="region of interest" description="Disordered" evidence="4">
    <location>
        <begin position="1"/>
        <end position="128"/>
    </location>
</feature>
<evidence type="ECO:0008006" key="7">
    <source>
        <dbReference type="Google" id="ProtNLM"/>
    </source>
</evidence>
<dbReference type="AlphaFoldDB" id="A0AAD9WU59"/>
<evidence type="ECO:0000313" key="5">
    <source>
        <dbReference type="EMBL" id="KAK2643276.1"/>
    </source>
</evidence>
<feature type="coiled-coil region" evidence="3">
    <location>
        <begin position="521"/>
        <end position="565"/>
    </location>
</feature>
<feature type="compositionally biased region" description="Polar residues" evidence="4">
    <location>
        <begin position="32"/>
        <end position="50"/>
    </location>
</feature>
<dbReference type="Proteomes" id="UP001280121">
    <property type="component" value="Unassembled WGS sequence"/>
</dbReference>
<evidence type="ECO:0000256" key="1">
    <source>
        <dbReference type="ARBA" id="ARBA00009778"/>
    </source>
</evidence>
<feature type="coiled-coil region" evidence="3">
    <location>
        <begin position="381"/>
        <end position="484"/>
    </location>
</feature>
<gene>
    <name evidence="5" type="ORF">Ddye_025039</name>
</gene>
<protein>
    <recommendedName>
        <fullName evidence="7">Interactor of constitutive active ROPs 3</fullName>
    </recommendedName>
</protein>
<name>A0AAD9WU59_9ROSI</name>
<dbReference type="InterPro" id="IPR029688">
    <property type="entry name" value="ICR"/>
</dbReference>
<keyword evidence="6" id="KW-1185">Reference proteome</keyword>
<dbReference type="PANTHER" id="PTHR34224">
    <property type="entry name" value="INTERACTOR OF CONSTITUTIVE ACTIVE ROPS 2, CHLOROPLASTIC-RELATED"/>
    <property type="match status" value="1"/>
</dbReference>
<accession>A0AAD9WU59</accession>
<organism evidence="5 6">
    <name type="scientific">Dipteronia dyeriana</name>
    <dbReference type="NCBI Taxonomy" id="168575"/>
    <lineage>
        <taxon>Eukaryota</taxon>
        <taxon>Viridiplantae</taxon>
        <taxon>Streptophyta</taxon>
        <taxon>Embryophyta</taxon>
        <taxon>Tracheophyta</taxon>
        <taxon>Spermatophyta</taxon>
        <taxon>Magnoliopsida</taxon>
        <taxon>eudicotyledons</taxon>
        <taxon>Gunneridae</taxon>
        <taxon>Pentapetalae</taxon>
        <taxon>rosids</taxon>
        <taxon>malvids</taxon>
        <taxon>Sapindales</taxon>
        <taxon>Sapindaceae</taxon>
        <taxon>Hippocastanoideae</taxon>
        <taxon>Acereae</taxon>
        <taxon>Dipteronia</taxon>
    </lineage>
</organism>
<evidence type="ECO:0000313" key="6">
    <source>
        <dbReference type="Proteomes" id="UP001280121"/>
    </source>
</evidence>
<feature type="compositionally biased region" description="Basic and acidic residues" evidence="4">
    <location>
        <begin position="51"/>
        <end position="64"/>
    </location>
</feature>